<sequence>MQIVISDEALRWFKQDMDAEHGDAIKFFARYGGSSPLHEGFSIGVTKEQPDDVYVQIEKEGILFYVEKRDHWFFDGHDLHVLVDSALNELTYTYKKA</sequence>
<reference evidence="2 3" key="1">
    <citation type="submission" date="2023-06" db="EMBL/GenBank/DDBJ databases">
        <title>Sporosarcina sp. nov., isolated from Korean traditional fermented seafood 'Jeotgal'.</title>
        <authorList>
            <person name="Yang A.I."/>
            <person name="Shin N.-R."/>
        </authorList>
    </citation>
    <scope>NUCLEOTIDE SEQUENCE [LARGE SCALE GENOMIC DNA]</scope>
    <source>
        <strain evidence="2 3">KCTC13119</strain>
    </source>
</reference>
<comment type="similarity">
    <text evidence="1">Belongs to the HesB/IscA family.</text>
</comment>
<evidence type="ECO:0000313" key="2">
    <source>
        <dbReference type="EMBL" id="MDW0114803.1"/>
    </source>
</evidence>
<evidence type="ECO:0000313" key="3">
    <source>
        <dbReference type="Proteomes" id="UP001282284"/>
    </source>
</evidence>
<dbReference type="InterPro" id="IPR008326">
    <property type="entry name" value="PdhI-like"/>
</dbReference>
<comment type="caution">
    <text evidence="2">The sequence shown here is derived from an EMBL/GenBank/DDBJ whole genome shotgun (WGS) entry which is preliminary data.</text>
</comment>
<evidence type="ECO:0000256" key="1">
    <source>
        <dbReference type="ARBA" id="ARBA00006718"/>
    </source>
</evidence>
<dbReference type="RefSeq" id="WP_317946114.1">
    <property type="nucleotide sequence ID" value="NZ_JAUBDI010000022.1"/>
</dbReference>
<accession>A0ABU4GEP4</accession>
<protein>
    <recommendedName>
        <fullName evidence="4">Iron-sulphur cluster biosynthesis</fullName>
    </recommendedName>
</protein>
<dbReference type="SUPFAM" id="SSF89360">
    <property type="entry name" value="HesB-like domain"/>
    <property type="match status" value="1"/>
</dbReference>
<evidence type="ECO:0008006" key="4">
    <source>
        <dbReference type="Google" id="ProtNLM"/>
    </source>
</evidence>
<keyword evidence="3" id="KW-1185">Reference proteome</keyword>
<dbReference type="PIRSF" id="PIRSF034852">
    <property type="entry name" value="UCP034852"/>
    <property type="match status" value="1"/>
</dbReference>
<gene>
    <name evidence="2" type="ORF">QT711_16525</name>
</gene>
<organism evidence="2 3">
    <name type="scientific">Sporosarcina saromensis</name>
    <dbReference type="NCBI Taxonomy" id="359365"/>
    <lineage>
        <taxon>Bacteria</taxon>
        <taxon>Bacillati</taxon>
        <taxon>Bacillota</taxon>
        <taxon>Bacilli</taxon>
        <taxon>Bacillales</taxon>
        <taxon>Caryophanaceae</taxon>
        <taxon>Sporosarcina</taxon>
    </lineage>
</organism>
<dbReference type="Proteomes" id="UP001282284">
    <property type="component" value="Unassembled WGS sequence"/>
</dbReference>
<proteinExistence type="inferred from homology"/>
<dbReference type="InterPro" id="IPR035903">
    <property type="entry name" value="HesB-like_dom_sf"/>
</dbReference>
<dbReference type="EMBL" id="JAUBDI010000022">
    <property type="protein sequence ID" value="MDW0114803.1"/>
    <property type="molecule type" value="Genomic_DNA"/>
</dbReference>
<name>A0ABU4GEP4_9BACL</name>